<dbReference type="InterPro" id="IPR012951">
    <property type="entry name" value="BBE"/>
</dbReference>
<dbReference type="InterPro" id="IPR016169">
    <property type="entry name" value="FAD-bd_PCMH_sub2"/>
</dbReference>
<dbReference type="Gene3D" id="3.30.465.10">
    <property type="match status" value="1"/>
</dbReference>
<dbReference type="Gene3D" id="3.40.462.20">
    <property type="match status" value="1"/>
</dbReference>
<dbReference type="GO" id="GO:0050660">
    <property type="term" value="F:flavin adenine dinucleotide binding"/>
    <property type="evidence" value="ECO:0007669"/>
    <property type="project" value="InterPro"/>
</dbReference>
<reference evidence="4" key="2">
    <citation type="journal article" date="2024" name="Plant">
        <title>Genomic evolution and insights into agronomic trait innovations of Sesamum species.</title>
        <authorList>
            <person name="Miao H."/>
            <person name="Wang L."/>
            <person name="Qu L."/>
            <person name="Liu H."/>
            <person name="Sun Y."/>
            <person name="Le M."/>
            <person name="Wang Q."/>
            <person name="Wei S."/>
            <person name="Zheng Y."/>
            <person name="Lin W."/>
            <person name="Duan Y."/>
            <person name="Cao H."/>
            <person name="Xiong S."/>
            <person name="Wang X."/>
            <person name="Wei L."/>
            <person name="Li C."/>
            <person name="Ma Q."/>
            <person name="Ju M."/>
            <person name="Zhao R."/>
            <person name="Li G."/>
            <person name="Mu C."/>
            <person name="Tian Q."/>
            <person name="Mei H."/>
            <person name="Zhang T."/>
            <person name="Gao T."/>
            <person name="Zhang H."/>
        </authorList>
    </citation>
    <scope>NUCLEOTIDE SEQUENCE</scope>
    <source>
        <strain evidence="4">KEN8</strain>
    </source>
</reference>
<gene>
    <name evidence="4" type="ORF">Scaly_2583400</name>
</gene>
<dbReference type="AlphaFoldDB" id="A0AAW2JDQ3"/>
<proteinExistence type="predicted"/>
<evidence type="ECO:0000256" key="1">
    <source>
        <dbReference type="ARBA" id="ARBA00022630"/>
    </source>
</evidence>
<dbReference type="Pfam" id="PF08031">
    <property type="entry name" value="BBE"/>
    <property type="match status" value="1"/>
</dbReference>
<name>A0AAW2JDQ3_9LAMI</name>
<evidence type="ECO:0000259" key="3">
    <source>
        <dbReference type="Pfam" id="PF08031"/>
    </source>
</evidence>
<comment type="caution">
    <text evidence="4">The sequence shown here is derived from an EMBL/GenBank/DDBJ whole genome shotgun (WGS) entry which is preliminary data.</text>
</comment>
<organism evidence="4">
    <name type="scientific">Sesamum calycinum</name>
    <dbReference type="NCBI Taxonomy" id="2727403"/>
    <lineage>
        <taxon>Eukaryota</taxon>
        <taxon>Viridiplantae</taxon>
        <taxon>Streptophyta</taxon>
        <taxon>Embryophyta</taxon>
        <taxon>Tracheophyta</taxon>
        <taxon>Spermatophyta</taxon>
        <taxon>Magnoliopsida</taxon>
        <taxon>eudicotyledons</taxon>
        <taxon>Gunneridae</taxon>
        <taxon>Pentapetalae</taxon>
        <taxon>asterids</taxon>
        <taxon>lamiids</taxon>
        <taxon>Lamiales</taxon>
        <taxon>Pedaliaceae</taxon>
        <taxon>Sesamum</taxon>
    </lineage>
</organism>
<keyword evidence="1" id="KW-0285">Flavoprotein</keyword>
<sequence>MSWIESVLYFAGFKRDDRMEVLLDRIVQYKSYFKAKTDFAERPIPENAVQGIREALLQEEVAFVIMDPFGGKMEKISESELPFPHRKGNLFNIQYLVKWSVDGNAEAKKHINWIKMLYKYMEPYVSRSPRAAYINYRDLDIGMNQQPNSSYSEAAIWGRKYFKGNFKRLAGVKMRADPGNFFRNEQSIPLLS</sequence>
<feature type="domain" description="Berberine/berberine-like" evidence="3">
    <location>
        <begin position="132"/>
        <end position="189"/>
    </location>
</feature>
<evidence type="ECO:0000256" key="2">
    <source>
        <dbReference type="ARBA" id="ARBA00022827"/>
    </source>
</evidence>
<dbReference type="EMBL" id="JACGWM010001502">
    <property type="protein sequence ID" value="KAL0292545.1"/>
    <property type="molecule type" value="Genomic_DNA"/>
</dbReference>
<protein>
    <submittedName>
        <fullName evidence="4">Berberine bridge enzyme-like 22</fullName>
    </submittedName>
</protein>
<reference evidence="4" key="1">
    <citation type="submission" date="2020-06" db="EMBL/GenBank/DDBJ databases">
        <authorList>
            <person name="Li T."/>
            <person name="Hu X."/>
            <person name="Zhang T."/>
            <person name="Song X."/>
            <person name="Zhang H."/>
            <person name="Dai N."/>
            <person name="Sheng W."/>
            <person name="Hou X."/>
            <person name="Wei L."/>
        </authorList>
    </citation>
    <scope>NUCLEOTIDE SEQUENCE</scope>
    <source>
        <strain evidence="4">KEN8</strain>
        <tissue evidence="4">Leaf</tissue>
    </source>
</reference>
<accession>A0AAW2JDQ3</accession>
<evidence type="ECO:0000313" key="4">
    <source>
        <dbReference type="EMBL" id="KAL0292545.1"/>
    </source>
</evidence>
<keyword evidence="2" id="KW-0274">FAD</keyword>
<dbReference type="PANTHER" id="PTHR32448">
    <property type="entry name" value="OS08G0158400 PROTEIN"/>
    <property type="match status" value="1"/>
</dbReference>
<dbReference type="GO" id="GO:0016491">
    <property type="term" value="F:oxidoreductase activity"/>
    <property type="evidence" value="ECO:0007669"/>
    <property type="project" value="InterPro"/>
</dbReference>